<protein>
    <submittedName>
        <fullName evidence="1">Uncharacterized protein</fullName>
    </submittedName>
</protein>
<sequence>MLKTLNSIKKRFPDLGGQPLVHFYQQALVNTRSTVLQELLKQLFEVNQWELPEPFQEKKVRETLDDV</sequence>
<gene>
    <name evidence="1" type="ORF">V5J35_003098</name>
</gene>
<proteinExistence type="predicted"/>
<reference evidence="1 2" key="1">
    <citation type="submission" date="2024-06" db="EMBL/GenBank/DDBJ databases">
        <title>Genomic Encyclopedia of Type Strains, Phase V (KMG-V): Genome sequencing to study the core and pangenomes of soil and plant-associated prokaryotes.</title>
        <authorList>
            <person name="Whitman W."/>
        </authorList>
    </citation>
    <scope>NUCLEOTIDE SEQUENCE [LARGE SCALE GENOMIC DNA]</scope>
    <source>
        <strain evidence="1 2">NE40</strain>
    </source>
</reference>
<evidence type="ECO:0000313" key="2">
    <source>
        <dbReference type="Proteomes" id="UP001549366"/>
    </source>
</evidence>
<organism evidence="1 2">
    <name type="scientific">Endozoicomonas lisbonensis</name>
    <dbReference type="NCBI Taxonomy" id="3120522"/>
    <lineage>
        <taxon>Bacteria</taxon>
        <taxon>Pseudomonadati</taxon>
        <taxon>Pseudomonadota</taxon>
        <taxon>Gammaproteobacteria</taxon>
        <taxon>Oceanospirillales</taxon>
        <taxon>Endozoicomonadaceae</taxon>
        <taxon>Endozoicomonas</taxon>
    </lineage>
</organism>
<accession>A0ABV2SKY4</accession>
<dbReference type="EMBL" id="JBEWTB010000002">
    <property type="protein sequence ID" value="MET4757906.1"/>
    <property type="molecule type" value="Genomic_DNA"/>
</dbReference>
<name>A0ABV2SKY4_9GAMM</name>
<dbReference type="RefSeq" id="WP_354008029.1">
    <property type="nucleotide sequence ID" value="NZ_JBEWTA010000001.1"/>
</dbReference>
<evidence type="ECO:0000313" key="1">
    <source>
        <dbReference type="EMBL" id="MET4757906.1"/>
    </source>
</evidence>
<keyword evidence="2" id="KW-1185">Reference proteome</keyword>
<dbReference type="Proteomes" id="UP001549366">
    <property type="component" value="Unassembled WGS sequence"/>
</dbReference>
<comment type="caution">
    <text evidence="1">The sequence shown here is derived from an EMBL/GenBank/DDBJ whole genome shotgun (WGS) entry which is preliminary data.</text>
</comment>